<dbReference type="PANTHER" id="PTHR12286:SF5">
    <property type="entry name" value="SACCHAROPINE DEHYDROGENASE-LIKE OXIDOREDUCTASE"/>
    <property type="match status" value="1"/>
</dbReference>
<comment type="caution">
    <text evidence="4">The sequence shown here is derived from an EMBL/GenBank/DDBJ whole genome shotgun (WGS) entry which is preliminary data.</text>
</comment>
<dbReference type="InterPro" id="IPR051276">
    <property type="entry name" value="Saccharopine_DH-like_oxidrdct"/>
</dbReference>
<gene>
    <name evidence="4" type="ORF">ACHAWO_011079</name>
</gene>
<evidence type="ECO:0000313" key="4">
    <source>
        <dbReference type="EMBL" id="KAL3779869.1"/>
    </source>
</evidence>
<accession>A0ABD3NVW5</accession>
<comment type="similarity">
    <text evidence="1">Belongs to the saccharopine dehydrogenase family.</text>
</comment>
<dbReference type="AlphaFoldDB" id="A0ABD3NVW5"/>
<proteinExistence type="inferred from homology"/>
<dbReference type="EMBL" id="JALLPJ020000915">
    <property type="protein sequence ID" value="KAL3779869.1"/>
    <property type="molecule type" value="Genomic_DNA"/>
</dbReference>
<keyword evidence="2" id="KW-1133">Transmembrane helix</keyword>
<name>A0ABD3NVW5_9STRA</name>
<evidence type="ECO:0000256" key="1">
    <source>
        <dbReference type="ARBA" id="ARBA00038048"/>
    </source>
</evidence>
<dbReference type="PANTHER" id="PTHR12286">
    <property type="entry name" value="SACCHAROPINE DEHYDROGENASE-LIKE OXIDOREDUCTASE"/>
    <property type="match status" value="1"/>
</dbReference>
<sequence>MPSNESTSYSEDVSAVYNQMDNVDKKKPLIIGPLAFFASAFLGLQFWFMLLPFTVLAVIGDLALVLLRGPRSSSNNSTPDDVDEKVIEILPSDRKYDVVLLGVTGFTGKLAACYLAEQYGAGRDAKVKWAVAGRSKSRVESTLKSIATKLGNDEVLNVDVMIVDTSKRDTVREMVKSTRTVITPQDHLSNMASSSVVELCAKYGTHYADITGEEDWNKDMMKLYESTAKQSGAKIVSFCGHDSIPWDLTVRVLSEKLKDAGDELTSVECLDELQGGVSGGTIATFFETLDLLFNQFSLDSIMSNMNQLDCYMRLPDGSESSNIVKDDLPFFISPCRNPSSRFVEKWAGPFVMAYINFEVVRRGVALSKHNNKHPIKYREAIVAVGLMDAFSMLIGLLLLGTLIVNPITRPFLKMIMAKPGEGPSEKEMEDGFLCVTGYGIGADGRKAESVMYFGRDGGYTSTARMLVESGLCLALDGTKHDYAEGGFYSPSSLMCHPLLDRLIDKGIAHFACCSK</sequence>
<dbReference type="SUPFAM" id="SSF51735">
    <property type="entry name" value="NAD(P)-binding Rossmann-fold domains"/>
    <property type="match status" value="1"/>
</dbReference>
<dbReference type="InterPro" id="IPR005097">
    <property type="entry name" value="Sacchrp_dh_NADP-bd"/>
</dbReference>
<organism evidence="4 5">
    <name type="scientific">Cyclotella atomus</name>
    <dbReference type="NCBI Taxonomy" id="382360"/>
    <lineage>
        <taxon>Eukaryota</taxon>
        <taxon>Sar</taxon>
        <taxon>Stramenopiles</taxon>
        <taxon>Ochrophyta</taxon>
        <taxon>Bacillariophyta</taxon>
        <taxon>Coscinodiscophyceae</taxon>
        <taxon>Thalassiosirophycidae</taxon>
        <taxon>Stephanodiscales</taxon>
        <taxon>Stephanodiscaceae</taxon>
        <taxon>Cyclotella</taxon>
    </lineage>
</organism>
<protein>
    <recommendedName>
        <fullName evidence="3">Saccharopine dehydrogenase NADP binding domain-containing protein</fullName>
    </recommendedName>
</protein>
<evidence type="ECO:0000259" key="3">
    <source>
        <dbReference type="Pfam" id="PF03435"/>
    </source>
</evidence>
<reference evidence="4 5" key="1">
    <citation type="submission" date="2024-10" db="EMBL/GenBank/DDBJ databases">
        <title>Updated reference genomes for cyclostephanoid diatoms.</title>
        <authorList>
            <person name="Roberts W.R."/>
            <person name="Alverson A.J."/>
        </authorList>
    </citation>
    <scope>NUCLEOTIDE SEQUENCE [LARGE SCALE GENOMIC DNA]</scope>
    <source>
        <strain evidence="4 5">AJA010-31</strain>
    </source>
</reference>
<feature type="domain" description="Saccharopine dehydrogenase NADP binding" evidence="3">
    <location>
        <begin position="98"/>
        <end position="232"/>
    </location>
</feature>
<dbReference type="Gene3D" id="3.40.50.720">
    <property type="entry name" value="NAD(P)-binding Rossmann-like Domain"/>
    <property type="match status" value="1"/>
</dbReference>
<dbReference type="Proteomes" id="UP001530400">
    <property type="component" value="Unassembled WGS sequence"/>
</dbReference>
<feature type="transmembrane region" description="Helical" evidence="2">
    <location>
        <begin position="380"/>
        <end position="404"/>
    </location>
</feature>
<evidence type="ECO:0000256" key="2">
    <source>
        <dbReference type="SAM" id="Phobius"/>
    </source>
</evidence>
<keyword evidence="2" id="KW-0472">Membrane</keyword>
<dbReference type="Pfam" id="PF03435">
    <property type="entry name" value="Sacchrp_dh_NADP"/>
    <property type="match status" value="1"/>
</dbReference>
<keyword evidence="2" id="KW-0812">Transmembrane</keyword>
<keyword evidence="5" id="KW-1185">Reference proteome</keyword>
<feature type="transmembrane region" description="Helical" evidence="2">
    <location>
        <begin position="46"/>
        <end position="67"/>
    </location>
</feature>
<dbReference type="InterPro" id="IPR036291">
    <property type="entry name" value="NAD(P)-bd_dom_sf"/>
</dbReference>
<evidence type="ECO:0000313" key="5">
    <source>
        <dbReference type="Proteomes" id="UP001530400"/>
    </source>
</evidence>